<dbReference type="Pfam" id="PF11155">
    <property type="entry name" value="DUF2935"/>
    <property type="match status" value="2"/>
</dbReference>
<evidence type="ECO:0000313" key="2">
    <source>
        <dbReference type="Proteomes" id="UP000051888"/>
    </source>
</evidence>
<proteinExistence type="predicted"/>
<evidence type="ECO:0000313" key="1">
    <source>
        <dbReference type="EMBL" id="KQL54437.1"/>
    </source>
</evidence>
<dbReference type="PATRIC" id="fig|157838.3.peg.3036"/>
<evidence type="ECO:0008006" key="3">
    <source>
        <dbReference type="Google" id="ProtNLM"/>
    </source>
</evidence>
<accession>A0A0Q3WYT3</accession>
<reference evidence="1 2" key="1">
    <citation type="submission" date="2015-09" db="EMBL/GenBank/DDBJ databases">
        <title>Genome sequencing project for genomic taxonomy and phylogenomics of Bacillus-like bacteria.</title>
        <authorList>
            <person name="Liu B."/>
            <person name="Wang J."/>
            <person name="Zhu Y."/>
            <person name="Liu G."/>
            <person name="Chen Q."/>
            <person name="Chen Z."/>
            <person name="Lan J."/>
            <person name="Che J."/>
            <person name="Ge C."/>
            <person name="Shi H."/>
            <person name="Pan Z."/>
            <person name="Liu X."/>
        </authorList>
    </citation>
    <scope>NUCLEOTIDE SEQUENCE [LARGE SCALE GENOMIC DNA]</scope>
    <source>
        <strain evidence="1 2">LMG 18435</strain>
    </source>
</reference>
<sequence length="280" mass="33256">MKLAKKLISEWEEHFFWLEVLQDHAFFVRDHLSVSEVEYVQTAQQYIQLFGNLLGMLENIPKTRNTADELMIEFSQQSWQVSRGYFEFEGRLQSLRIDNKVNLNLSPTYLNGTLAENQEYLRILSYLVQGVKPEPLSLVNLMDLWLEDQLGHAVLCRNLLDPIEVFQSKQIDGFINKYQVFIVQNQHLKGYLRFKEPGFERQQEFAHEVGLTTLEMSRYIYNMVTKYKENKLLNKTTLRFLEHHFPETCYFIKKLSYYDPSIREPASQCSLRRPTYLSSR</sequence>
<dbReference type="AlphaFoldDB" id="A0A0Q3WYT3"/>
<name>A0A0Q3WYT3_9BACI</name>
<keyword evidence="2" id="KW-1185">Reference proteome</keyword>
<dbReference type="InterPro" id="IPR021328">
    <property type="entry name" value="CotB-like"/>
</dbReference>
<dbReference type="Proteomes" id="UP000051888">
    <property type="component" value="Unassembled WGS sequence"/>
</dbReference>
<comment type="caution">
    <text evidence="1">The sequence shown here is derived from an EMBL/GenBank/DDBJ whole genome shotgun (WGS) entry which is preliminary data.</text>
</comment>
<dbReference type="STRING" id="157838.AN964_13660"/>
<gene>
    <name evidence="1" type="ORF">AN964_13660</name>
</gene>
<dbReference type="Gene3D" id="1.20.1260.120">
    <property type="entry name" value="Protein of unknown function DUF2935"/>
    <property type="match status" value="1"/>
</dbReference>
<protein>
    <recommendedName>
        <fullName evidence="3">DUF2935 domain-containing protein</fullName>
    </recommendedName>
</protein>
<dbReference type="SUPFAM" id="SSF158430">
    <property type="entry name" value="Bacillus cereus metalloprotein-like"/>
    <property type="match status" value="2"/>
</dbReference>
<organism evidence="1 2">
    <name type="scientific">Heyndrickxia shackletonii</name>
    <dbReference type="NCBI Taxonomy" id="157838"/>
    <lineage>
        <taxon>Bacteria</taxon>
        <taxon>Bacillati</taxon>
        <taxon>Bacillota</taxon>
        <taxon>Bacilli</taxon>
        <taxon>Bacillales</taxon>
        <taxon>Bacillaceae</taxon>
        <taxon>Heyndrickxia</taxon>
    </lineage>
</organism>
<dbReference type="EMBL" id="LJJC01000004">
    <property type="protein sequence ID" value="KQL54437.1"/>
    <property type="molecule type" value="Genomic_DNA"/>
</dbReference>